<feature type="disulfide bond" evidence="6">
    <location>
        <begin position="190"/>
        <end position="200"/>
    </location>
</feature>
<dbReference type="InParanoid" id="A0A7M7N4C9"/>
<evidence type="ECO:0000256" key="3">
    <source>
        <dbReference type="ARBA" id="ARBA00023157"/>
    </source>
</evidence>
<feature type="disulfide bond" evidence="6">
    <location>
        <begin position="260"/>
        <end position="324"/>
    </location>
</feature>
<dbReference type="InterPro" id="IPR001190">
    <property type="entry name" value="SRCR"/>
</dbReference>
<dbReference type="PRINTS" id="PR00258">
    <property type="entry name" value="SPERACTRCPTR"/>
</dbReference>
<accession>A0A7M7N4C9</accession>
<dbReference type="RefSeq" id="XP_030830957.1">
    <property type="nucleotide sequence ID" value="XM_030975097.1"/>
</dbReference>
<dbReference type="PANTHER" id="PTHR48071">
    <property type="entry name" value="SRCR DOMAIN-CONTAINING PROTEIN"/>
    <property type="match status" value="1"/>
</dbReference>
<evidence type="ECO:0000256" key="7">
    <source>
        <dbReference type="SAM" id="Phobius"/>
    </source>
</evidence>
<feature type="disulfide bond" evidence="6">
    <location>
        <begin position="273"/>
        <end position="334"/>
    </location>
</feature>
<keyword evidence="4" id="KW-0675">Receptor</keyword>
<feature type="domain" description="SRCR" evidence="8">
    <location>
        <begin position="230"/>
        <end position="335"/>
    </location>
</feature>
<organism evidence="9 10">
    <name type="scientific">Strongylocentrotus purpuratus</name>
    <name type="common">Purple sea urchin</name>
    <dbReference type="NCBI Taxonomy" id="7668"/>
    <lineage>
        <taxon>Eukaryota</taxon>
        <taxon>Metazoa</taxon>
        <taxon>Echinodermata</taxon>
        <taxon>Eleutherozoa</taxon>
        <taxon>Echinozoa</taxon>
        <taxon>Echinoidea</taxon>
        <taxon>Euechinoidea</taxon>
        <taxon>Echinacea</taxon>
        <taxon>Camarodonta</taxon>
        <taxon>Echinidea</taxon>
        <taxon>Strongylocentrotidae</taxon>
        <taxon>Strongylocentrotus</taxon>
    </lineage>
</organism>
<keyword evidence="7" id="KW-0812">Transmembrane</keyword>
<reference evidence="10" key="1">
    <citation type="submission" date="2015-02" db="EMBL/GenBank/DDBJ databases">
        <title>Genome sequencing for Strongylocentrotus purpuratus.</title>
        <authorList>
            <person name="Murali S."/>
            <person name="Liu Y."/>
            <person name="Vee V."/>
            <person name="English A."/>
            <person name="Wang M."/>
            <person name="Skinner E."/>
            <person name="Han Y."/>
            <person name="Muzny D.M."/>
            <person name="Worley K.C."/>
            <person name="Gibbs R.A."/>
        </authorList>
    </citation>
    <scope>NUCLEOTIDE SEQUENCE</scope>
</reference>
<proteinExistence type="predicted"/>
<dbReference type="Pfam" id="PF00530">
    <property type="entry name" value="SRCR"/>
    <property type="match status" value="3"/>
</dbReference>
<dbReference type="InterPro" id="IPR036772">
    <property type="entry name" value="SRCR-like_dom_sf"/>
</dbReference>
<protein>
    <recommendedName>
        <fullName evidence="8">SRCR domain-containing protein</fullName>
    </recommendedName>
</protein>
<feature type="domain" description="SRCR" evidence="8">
    <location>
        <begin position="1"/>
        <end position="103"/>
    </location>
</feature>
<dbReference type="PANTHER" id="PTHR48071:SF28">
    <property type="entry name" value="SRCR DOMAIN-CONTAINING PROTEIN"/>
    <property type="match status" value="1"/>
</dbReference>
<keyword evidence="7" id="KW-1133">Transmembrane helix</keyword>
<dbReference type="PROSITE" id="PS50287">
    <property type="entry name" value="SRCR_2"/>
    <property type="match status" value="3"/>
</dbReference>
<dbReference type="GeneID" id="757131"/>
<dbReference type="EnsemblMetazoa" id="XM_030975097">
    <property type="protein sequence ID" value="XP_030830957"/>
    <property type="gene ID" value="LOC757131"/>
</dbReference>
<dbReference type="Gene3D" id="3.10.250.10">
    <property type="entry name" value="SRCR-like domain"/>
    <property type="match status" value="3"/>
</dbReference>
<feature type="transmembrane region" description="Helical" evidence="7">
    <location>
        <begin position="355"/>
        <end position="384"/>
    </location>
</feature>
<evidence type="ECO:0000313" key="10">
    <source>
        <dbReference type="Proteomes" id="UP000007110"/>
    </source>
</evidence>
<evidence type="ECO:0000256" key="4">
    <source>
        <dbReference type="ARBA" id="ARBA00023170"/>
    </source>
</evidence>
<comment type="caution">
    <text evidence="6">Lacks conserved residue(s) required for the propagation of feature annotation.</text>
</comment>
<name>A0A7M7N4C9_STRPU</name>
<reference evidence="9" key="2">
    <citation type="submission" date="2021-01" db="UniProtKB">
        <authorList>
            <consortium name="EnsemblMetazoa"/>
        </authorList>
    </citation>
    <scope>IDENTIFICATION</scope>
</reference>
<dbReference type="FunFam" id="3.10.250.10:FF:000007">
    <property type="entry name" value="Soluble scavenger receptor cysteine-rich domain-containing protein SSC5D"/>
    <property type="match status" value="3"/>
</dbReference>
<dbReference type="GO" id="GO:0016020">
    <property type="term" value="C:membrane"/>
    <property type="evidence" value="ECO:0007669"/>
    <property type="project" value="InterPro"/>
</dbReference>
<keyword evidence="1" id="KW-0732">Signal</keyword>
<evidence type="ECO:0000259" key="8">
    <source>
        <dbReference type="PROSITE" id="PS50287"/>
    </source>
</evidence>
<evidence type="ECO:0000256" key="5">
    <source>
        <dbReference type="ARBA" id="ARBA00023180"/>
    </source>
</evidence>
<evidence type="ECO:0000313" key="9">
    <source>
        <dbReference type="EnsemblMetazoa" id="XP_030830957"/>
    </source>
</evidence>
<keyword evidence="2" id="KW-0677">Repeat</keyword>
<feature type="disulfide bond" evidence="6">
    <location>
        <begin position="41"/>
        <end position="102"/>
    </location>
</feature>
<keyword evidence="7" id="KW-0472">Membrane</keyword>
<dbReference type="AlphaFoldDB" id="A0A7M7N4C9"/>
<feature type="domain" description="SRCR" evidence="8">
    <location>
        <begin position="119"/>
        <end position="221"/>
    </location>
</feature>
<dbReference type="OrthoDB" id="536948at2759"/>
<feature type="disulfide bond" evidence="6">
    <location>
        <begin position="304"/>
        <end position="314"/>
    </location>
</feature>
<dbReference type="Proteomes" id="UP000007110">
    <property type="component" value="Unassembled WGS sequence"/>
</dbReference>
<evidence type="ECO:0000256" key="2">
    <source>
        <dbReference type="ARBA" id="ARBA00022737"/>
    </source>
</evidence>
<dbReference type="SMART" id="SM00202">
    <property type="entry name" value="SR"/>
    <property type="match status" value="3"/>
</dbReference>
<keyword evidence="3 6" id="KW-1015">Disulfide bond</keyword>
<dbReference type="SUPFAM" id="SSF56487">
    <property type="entry name" value="SRCR-like"/>
    <property type="match status" value="3"/>
</dbReference>
<evidence type="ECO:0000256" key="6">
    <source>
        <dbReference type="PROSITE-ProRule" id="PRU00196"/>
    </source>
</evidence>
<sequence length="445" mass="48719">MDGQSDNYGRVEIFHYNESHNGVWGSICKDGWGYDEARVVCTQLGFPYVASPFRIPYFGPGNGPIHLTNVACTGIETFLPDCPQLHWGKNNCSHADVVGVECSYPQPTPVAPEAEEGFVRLRDGMSNDEGRVEIYHDGEWGTICDDFWDVADATVVCRWLGYMRASKAKSAAFYGPGHNFQPIWMSSVNCTGEEEELSACASSDWGDNQCSHREDASVVCTNLSEDEGELRLMDGKDDNYGRVEIFHYNESHNGVWGSICKDGWGYDEARVVCNQLGFPYVALPFRIPYFGPGSGPIHLTNVACTGTEIYLPFCPQLHWGKNNCSHADVVGVECSDFQYGPTTFPAPIAEHTTALAGWLIAIIVISCLGFCGMIVVFGAVLYFAKQGSSNVTSSQGQGYPTAATFSPGQPPMELPPSYTNAVASSFPAEKDQSCITTLDELKQKE</sequence>
<evidence type="ECO:0000256" key="1">
    <source>
        <dbReference type="ARBA" id="ARBA00022729"/>
    </source>
</evidence>
<keyword evidence="10" id="KW-1185">Reference proteome</keyword>
<dbReference type="KEGG" id="spu:757131"/>
<keyword evidence="5" id="KW-0325">Glycoprotein</keyword>
<feature type="disulfide bond" evidence="6">
    <location>
        <begin position="72"/>
        <end position="82"/>
    </location>
</feature>
<feature type="disulfide bond" evidence="6">
    <location>
        <begin position="28"/>
        <end position="92"/>
    </location>
</feature>
<dbReference type="PROSITE" id="PS00420">
    <property type="entry name" value="SRCR_1"/>
    <property type="match status" value="1"/>
</dbReference>